<keyword evidence="2" id="KW-1185">Reference proteome</keyword>
<reference evidence="2" key="1">
    <citation type="journal article" date="2019" name="Int. J. Syst. Evol. Microbiol.">
        <title>The Global Catalogue of Microorganisms (GCM) 10K type strain sequencing project: providing services to taxonomists for standard genome sequencing and annotation.</title>
        <authorList>
            <consortium name="The Broad Institute Genomics Platform"/>
            <consortium name="The Broad Institute Genome Sequencing Center for Infectious Disease"/>
            <person name="Wu L."/>
            <person name="Ma J."/>
        </authorList>
    </citation>
    <scope>NUCLEOTIDE SEQUENCE [LARGE SCALE GENOMIC DNA]</scope>
    <source>
        <strain evidence="2">JCM 17805</strain>
    </source>
</reference>
<gene>
    <name evidence="1" type="ORF">GCM10023116_46120</name>
</gene>
<name>A0ABP8V9W2_9GAMM</name>
<organism evidence="1 2">
    <name type="scientific">Kistimonas scapharcae</name>
    <dbReference type="NCBI Taxonomy" id="1036133"/>
    <lineage>
        <taxon>Bacteria</taxon>
        <taxon>Pseudomonadati</taxon>
        <taxon>Pseudomonadota</taxon>
        <taxon>Gammaproteobacteria</taxon>
        <taxon>Oceanospirillales</taxon>
        <taxon>Endozoicomonadaceae</taxon>
        <taxon>Kistimonas</taxon>
    </lineage>
</organism>
<evidence type="ECO:0000313" key="2">
    <source>
        <dbReference type="Proteomes" id="UP001500604"/>
    </source>
</evidence>
<sequence length="238" mass="27271">MKVQMNQRRLVNIFVVAAGLVLLVMAAADAMQLVKAGAFNNQTEAYLDFWHEQQKKQPDEFQLKPRNYAIALQGAEQALAALPDSPEQWVLKARVEDWGRQYGLLQAGDENHGESAEENPLLDTWHHAIALRPAWPYAWSDYAMARAQFSLIDPEFEAALFRANQLGPWEERVLENNALLGMHYHDWLSQPLQATLQDSLQRLTERYPYKAVGIARRYGRAGELCPWLSNPERVRECL</sequence>
<comment type="caution">
    <text evidence="1">The sequence shown here is derived from an EMBL/GenBank/DDBJ whole genome shotgun (WGS) entry which is preliminary data.</text>
</comment>
<accession>A0ABP8V9W2</accession>
<dbReference type="RefSeq" id="WP_345198869.1">
    <property type="nucleotide sequence ID" value="NZ_BAABFL010000474.1"/>
</dbReference>
<protein>
    <submittedName>
        <fullName evidence="1">Uncharacterized protein</fullName>
    </submittedName>
</protein>
<evidence type="ECO:0000313" key="1">
    <source>
        <dbReference type="EMBL" id="GAA4652328.1"/>
    </source>
</evidence>
<proteinExistence type="predicted"/>
<dbReference type="EMBL" id="BAABFL010000474">
    <property type="protein sequence ID" value="GAA4652328.1"/>
    <property type="molecule type" value="Genomic_DNA"/>
</dbReference>
<dbReference type="Proteomes" id="UP001500604">
    <property type="component" value="Unassembled WGS sequence"/>
</dbReference>